<comment type="similarity">
    <text evidence="1">Belongs to the LysR transcriptional regulatory family.</text>
</comment>
<proteinExistence type="inferred from homology"/>
<dbReference type="Pfam" id="PF00126">
    <property type="entry name" value="HTH_1"/>
    <property type="match status" value="1"/>
</dbReference>
<dbReference type="CDD" id="cd08422">
    <property type="entry name" value="PBP2_CrgA_like"/>
    <property type="match status" value="1"/>
</dbReference>
<keyword evidence="7" id="KW-1185">Reference proteome</keyword>
<dbReference type="RefSeq" id="WP_168109708.1">
    <property type="nucleotide sequence ID" value="NZ_VTOX01000011.1"/>
</dbReference>
<dbReference type="FunFam" id="3.40.190.290:FF:000001">
    <property type="entry name" value="Transcriptional regulator, LysR family"/>
    <property type="match status" value="1"/>
</dbReference>
<evidence type="ECO:0000256" key="4">
    <source>
        <dbReference type="ARBA" id="ARBA00023163"/>
    </source>
</evidence>
<dbReference type="PANTHER" id="PTHR30537:SF35">
    <property type="entry name" value="TRANSCRIPTIONAL REGULATORY PROTEIN"/>
    <property type="match status" value="1"/>
</dbReference>
<gene>
    <name evidence="6" type="ORF">RAMLITH_22420</name>
</gene>
<dbReference type="Gene3D" id="3.40.190.290">
    <property type="match status" value="1"/>
</dbReference>
<protein>
    <submittedName>
        <fullName evidence="6">LysR family transcriptional regulator</fullName>
    </submittedName>
</protein>
<evidence type="ECO:0000313" key="7">
    <source>
        <dbReference type="Proteomes" id="UP000521868"/>
    </source>
</evidence>
<organism evidence="6 7">
    <name type="scientific">Ramlibacter lithotrophicus</name>
    <dbReference type="NCBI Taxonomy" id="2606681"/>
    <lineage>
        <taxon>Bacteria</taxon>
        <taxon>Pseudomonadati</taxon>
        <taxon>Pseudomonadota</taxon>
        <taxon>Betaproteobacteria</taxon>
        <taxon>Burkholderiales</taxon>
        <taxon>Comamonadaceae</taxon>
        <taxon>Ramlibacter</taxon>
    </lineage>
</organism>
<name>A0A7X6DJZ4_9BURK</name>
<dbReference type="GO" id="GO:0006351">
    <property type="term" value="P:DNA-templated transcription"/>
    <property type="evidence" value="ECO:0007669"/>
    <property type="project" value="TreeGrafter"/>
</dbReference>
<comment type="caution">
    <text evidence="6">The sequence shown here is derived from an EMBL/GenBank/DDBJ whole genome shotgun (WGS) entry which is preliminary data.</text>
</comment>
<dbReference type="FunFam" id="1.10.10.10:FF:000001">
    <property type="entry name" value="LysR family transcriptional regulator"/>
    <property type="match status" value="1"/>
</dbReference>
<evidence type="ECO:0000256" key="3">
    <source>
        <dbReference type="ARBA" id="ARBA00023125"/>
    </source>
</evidence>
<dbReference type="AlphaFoldDB" id="A0A7X6DJZ4"/>
<keyword evidence="2" id="KW-0805">Transcription regulation</keyword>
<evidence type="ECO:0000313" key="6">
    <source>
        <dbReference type="EMBL" id="NKE68579.1"/>
    </source>
</evidence>
<keyword evidence="4" id="KW-0804">Transcription</keyword>
<dbReference type="SUPFAM" id="SSF46785">
    <property type="entry name" value="Winged helix' DNA-binding domain"/>
    <property type="match status" value="1"/>
</dbReference>
<reference evidence="6 7" key="1">
    <citation type="journal article" date="2020" name="Nature">
        <title>Bacterial chemolithoautotrophy via manganese oxidation.</title>
        <authorList>
            <person name="Yu H."/>
            <person name="Leadbetter J.R."/>
        </authorList>
    </citation>
    <scope>NUCLEOTIDE SEQUENCE [LARGE SCALE GENOMIC DNA]</scope>
    <source>
        <strain evidence="6 7">RBP-1</strain>
    </source>
</reference>
<accession>A0A7X6DJZ4</accession>
<dbReference type="InterPro" id="IPR036388">
    <property type="entry name" value="WH-like_DNA-bd_sf"/>
</dbReference>
<dbReference type="Pfam" id="PF03466">
    <property type="entry name" value="LysR_substrate"/>
    <property type="match status" value="1"/>
</dbReference>
<dbReference type="PANTHER" id="PTHR30537">
    <property type="entry name" value="HTH-TYPE TRANSCRIPTIONAL REGULATOR"/>
    <property type="match status" value="1"/>
</dbReference>
<evidence type="ECO:0000256" key="2">
    <source>
        <dbReference type="ARBA" id="ARBA00023015"/>
    </source>
</evidence>
<dbReference type="GO" id="GO:0043565">
    <property type="term" value="F:sequence-specific DNA binding"/>
    <property type="evidence" value="ECO:0007669"/>
    <property type="project" value="TreeGrafter"/>
</dbReference>
<dbReference type="SUPFAM" id="SSF53850">
    <property type="entry name" value="Periplasmic binding protein-like II"/>
    <property type="match status" value="1"/>
</dbReference>
<dbReference type="PROSITE" id="PS50931">
    <property type="entry name" value="HTH_LYSR"/>
    <property type="match status" value="1"/>
</dbReference>
<dbReference type="EMBL" id="VTOX01000011">
    <property type="protein sequence ID" value="NKE68579.1"/>
    <property type="molecule type" value="Genomic_DNA"/>
</dbReference>
<keyword evidence="3" id="KW-0238">DNA-binding</keyword>
<dbReference type="InterPro" id="IPR005119">
    <property type="entry name" value="LysR_subst-bd"/>
</dbReference>
<dbReference type="Gene3D" id="1.10.10.10">
    <property type="entry name" value="Winged helix-like DNA-binding domain superfamily/Winged helix DNA-binding domain"/>
    <property type="match status" value="1"/>
</dbReference>
<dbReference type="InterPro" id="IPR000847">
    <property type="entry name" value="LysR_HTH_N"/>
</dbReference>
<dbReference type="GO" id="GO:0003700">
    <property type="term" value="F:DNA-binding transcription factor activity"/>
    <property type="evidence" value="ECO:0007669"/>
    <property type="project" value="InterPro"/>
</dbReference>
<evidence type="ECO:0000256" key="1">
    <source>
        <dbReference type="ARBA" id="ARBA00009437"/>
    </source>
</evidence>
<feature type="domain" description="HTH lysR-type" evidence="5">
    <location>
        <begin position="1"/>
        <end position="59"/>
    </location>
</feature>
<sequence length="299" mass="32618">MDRFQEMSVFAAVVDAGSFVGASDALEMSKPAVSRHVAELEARLGVRLLHRTTRRLSLTEEGEVFYARCKELLGELEEAEAEITSRTGKASGQLKVSAPVSFGLLHLAPLWAGFMARHPDVVLDVTLSDRMVDLVEEGFDLAVRVARLPSSSLVGRKLSSTRSVLCASPKYLKAHGTPTHPAELARHTVIAYSLLSTGDTWSFEGPEGTVAVKVEPRMRTNSGDTCRAAALGHQGIIIQPTFLVGDDLRSGALVELMPQYRGVELGVYALYPTRKHVLPKVRLLVDYLVAALKKKSWPD</sequence>
<dbReference type="InterPro" id="IPR058163">
    <property type="entry name" value="LysR-type_TF_proteobact-type"/>
</dbReference>
<dbReference type="InterPro" id="IPR036390">
    <property type="entry name" value="WH_DNA-bd_sf"/>
</dbReference>
<evidence type="ECO:0000259" key="5">
    <source>
        <dbReference type="PROSITE" id="PS50931"/>
    </source>
</evidence>
<dbReference type="Proteomes" id="UP000521868">
    <property type="component" value="Unassembled WGS sequence"/>
</dbReference>